<feature type="compositionally biased region" description="Gly residues" evidence="1">
    <location>
        <begin position="153"/>
        <end position="167"/>
    </location>
</feature>
<feature type="compositionally biased region" description="Pro residues" evidence="1">
    <location>
        <begin position="36"/>
        <end position="47"/>
    </location>
</feature>
<evidence type="ECO:0000256" key="1">
    <source>
        <dbReference type="SAM" id="MobiDB-lite"/>
    </source>
</evidence>
<protein>
    <submittedName>
        <fullName evidence="2">Uncharacterized protein</fullName>
    </submittedName>
</protein>
<feature type="region of interest" description="Disordered" evidence="1">
    <location>
        <begin position="145"/>
        <end position="183"/>
    </location>
</feature>
<dbReference type="EMBL" id="CP095749">
    <property type="protein sequence ID" value="WEB42634.1"/>
    <property type="molecule type" value="Genomic_DNA"/>
</dbReference>
<sequence length="321" mass="32987">MSNTGDQNNPFSVPQPPPGYGPPRAQQNPYARPIPQGTPPGAPPAAPRGPGGYGYPAAGSPGMPGVPRVAYGAPSGGTPGGAARQGVSGWLWALGGAVAATAIGASVMFATGAFSSTPAPELKGYAFRDDLCAATSLTPFENAHYKAKPNTGGSTGSGSGAGSGSGSSGPSSPPNPQHSGSRMNSMDSMWCNISLTPETTGTHDYSSTWVYNSVTLHKKADPGPEFADTYRSYEKQQTSISYKVEPVSGIGDEAYLVTRSDTPGSNNSTYVILAVRDGWMTYQSTWSSYTPSGGSGKPPSSAEIATMLESSAKETFKRLRG</sequence>
<dbReference type="Proteomes" id="UP001218629">
    <property type="component" value="Chromosome"/>
</dbReference>
<gene>
    <name evidence="2" type="ORF">MOV08_27560</name>
</gene>
<evidence type="ECO:0000313" key="3">
    <source>
        <dbReference type="Proteomes" id="UP001218629"/>
    </source>
</evidence>
<proteinExistence type="predicted"/>
<keyword evidence="3" id="KW-1185">Reference proteome</keyword>
<accession>A0ABY8AD43</accession>
<feature type="region of interest" description="Disordered" evidence="1">
    <location>
        <begin position="1"/>
        <end position="59"/>
    </location>
</feature>
<feature type="compositionally biased region" description="Polar residues" evidence="1">
    <location>
        <begin position="1"/>
        <end position="12"/>
    </location>
</feature>
<evidence type="ECO:0000313" key="2">
    <source>
        <dbReference type="EMBL" id="WEB42634.1"/>
    </source>
</evidence>
<reference evidence="2 3" key="1">
    <citation type="submission" date="2022-03" db="EMBL/GenBank/DDBJ databases">
        <title>Streptomyces yunnanensis P86,complete genome.</title>
        <authorList>
            <person name="Chen S."/>
            <person name="Zhang Q."/>
        </authorList>
    </citation>
    <scope>NUCLEOTIDE SEQUENCE [LARGE SCALE GENOMIC DNA]</scope>
    <source>
        <strain evidence="2 3">P86</strain>
    </source>
</reference>
<organism evidence="2 3">
    <name type="scientific">Streptomyces yunnanensis</name>
    <dbReference type="NCBI Taxonomy" id="156453"/>
    <lineage>
        <taxon>Bacteria</taxon>
        <taxon>Bacillati</taxon>
        <taxon>Actinomycetota</taxon>
        <taxon>Actinomycetes</taxon>
        <taxon>Kitasatosporales</taxon>
        <taxon>Streptomycetaceae</taxon>
        <taxon>Streptomyces</taxon>
    </lineage>
</organism>
<name>A0ABY8AD43_9ACTN</name>
<dbReference type="RefSeq" id="WP_275309267.1">
    <property type="nucleotide sequence ID" value="NZ_CP095749.1"/>
</dbReference>